<dbReference type="PANTHER" id="PTHR31126:SF1">
    <property type="entry name" value="TYROSINE SPECIFIC PROTEIN PHOSPHATASES DOMAIN-CONTAINING PROTEIN"/>
    <property type="match status" value="1"/>
</dbReference>
<reference evidence="3" key="1">
    <citation type="submission" date="2020-12" db="EMBL/GenBank/DDBJ databases">
        <title>Bacterial novel species Flavobacterium sp. SE-1-e isolated from soil.</title>
        <authorList>
            <person name="Jung H.-Y."/>
        </authorList>
    </citation>
    <scope>NUCLEOTIDE SEQUENCE</scope>
    <source>
        <strain evidence="3">SE-1-e</strain>
    </source>
</reference>
<feature type="chain" id="PRO_5037104644" evidence="2">
    <location>
        <begin position="19"/>
        <end position="273"/>
    </location>
</feature>
<dbReference type="EMBL" id="JAEHFV010000003">
    <property type="protein sequence ID" value="MBK0370060.1"/>
    <property type="molecule type" value="Genomic_DNA"/>
</dbReference>
<dbReference type="SUPFAM" id="SSF52799">
    <property type="entry name" value="(Phosphotyrosine protein) phosphatases II"/>
    <property type="match status" value="1"/>
</dbReference>
<dbReference type="InterPro" id="IPR026893">
    <property type="entry name" value="Tyr/Ser_Pase_IphP-type"/>
</dbReference>
<protein>
    <submittedName>
        <fullName evidence="3">Tyrosine-protein phosphatase</fullName>
    </submittedName>
</protein>
<gene>
    <name evidence="3" type="ORF">I5M07_09410</name>
</gene>
<dbReference type="InterPro" id="IPR029021">
    <property type="entry name" value="Prot-tyrosine_phosphatase-like"/>
</dbReference>
<dbReference type="Gene3D" id="3.90.190.10">
    <property type="entry name" value="Protein tyrosine phosphatase superfamily"/>
    <property type="match status" value="1"/>
</dbReference>
<dbReference type="Pfam" id="PF13350">
    <property type="entry name" value="Y_phosphatase3"/>
    <property type="match status" value="1"/>
</dbReference>
<evidence type="ECO:0000313" key="4">
    <source>
        <dbReference type="Proteomes" id="UP000609172"/>
    </source>
</evidence>
<evidence type="ECO:0000313" key="3">
    <source>
        <dbReference type="EMBL" id="MBK0370060.1"/>
    </source>
</evidence>
<keyword evidence="2" id="KW-0732">Signal</keyword>
<accession>A0A934PMP4</accession>
<feature type="signal peptide" evidence="2">
    <location>
        <begin position="1"/>
        <end position="18"/>
    </location>
</feature>
<evidence type="ECO:0000256" key="1">
    <source>
        <dbReference type="ARBA" id="ARBA00009580"/>
    </source>
</evidence>
<organism evidence="3 4">
    <name type="scientific">Flavobacterium agrisoli</name>
    <dbReference type="NCBI Taxonomy" id="2793066"/>
    <lineage>
        <taxon>Bacteria</taxon>
        <taxon>Pseudomonadati</taxon>
        <taxon>Bacteroidota</taxon>
        <taxon>Flavobacteriia</taxon>
        <taxon>Flavobacteriales</taxon>
        <taxon>Flavobacteriaceae</taxon>
        <taxon>Flavobacterium</taxon>
    </lineage>
</organism>
<dbReference type="PANTHER" id="PTHR31126">
    <property type="entry name" value="TYROSINE-PROTEIN PHOSPHATASE"/>
    <property type="match status" value="1"/>
</dbReference>
<keyword evidence="4" id="KW-1185">Reference proteome</keyword>
<sequence>MKKIVFALAFIAPILATAQVTDSIKRLVPVKGGMNFRDVGGYKTADGKEVVWGKIYRSTAVDKLTDSDISLLDKKKIHTVIDFRGKQEAAAAPDKLPKNASYTLCPAGSDSLPSAAQMTAMLKNVNNDFLLDFYGKSAVAHSGDRFRSLFVKLLTLDQNEALMYHCTGGRDRTGMATALFLYSLQVPMETIEADYVASNVYLKKSNKKMMSGLAQLSGLSESEIEQKMALKPEYLQVFFSGIKQQYGSVENFMEKELGVGNNEIALLRKKYTH</sequence>
<dbReference type="Proteomes" id="UP000609172">
    <property type="component" value="Unassembled WGS sequence"/>
</dbReference>
<dbReference type="AlphaFoldDB" id="A0A934PMP4"/>
<proteinExistence type="inferred from homology"/>
<evidence type="ECO:0000256" key="2">
    <source>
        <dbReference type="SAM" id="SignalP"/>
    </source>
</evidence>
<dbReference type="GO" id="GO:0004721">
    <property type="term" value="F:phosphoprotein phosphatase activity"/>
    <property type="evidence" value="ECO:0007669"/>
    <property type="project" value="InterPro"/>
</dbReference>
<comment type="caution">
    <text evidence="3">The sequence shown here is derived from an EMBL/GenBank/DDBJ whole genome shotgun (WGS) entry which is preliminary data.</text>
</comment>
<dbReference type="RefSeq" id="WP_200106180.1">
    <property type="nucleotide sequence ID" value="NZ_JAEHFV010000003.1"/>
</dbReference>
<comment type="similarity">
    <text evidence="1">Belongs to the protein-tyrosine phosphatase family.</text>
</comment>
<name>A0A934PMP4_9FLAO</name>